<comment type="caution">
    <text evidence="2">The sequence shown here is derived from an EMBL/GenBank/DDBJ whole genome shotgun (WGS) entry which is preliminary data.</text>
</comment>
<evidence type="ECO:0000256" key="1">
    <source>
        <dbReference type="SAM" id="Phobius"/>
    </source>
</evidence>
<sequence length="119" mass="13189">MTRADKILICIIMLASIVTLIPIFKNKMDSNYVTVKVSNQEVLSLDLSKDGTWDVKGTLGTVTIEIKDRKVRVVQENSPQHLCSKQGFVSSPNVPIVCLPNETVVQIEGSDEEMDTVIQ</sequence>
<keyword evidence="3" id="KW-1185">Reference proteome</keyword>
<name>A0A7X2N3C0_9FIRM</name>
<keyword evidence="1" id="KW-0472">Membrane</keyword>
<reference evidence="2 3" key="1">
    <citation type="submission" date="2019-08" db="EMBL/GenBank/DDBJ databases">
        <title>In-depth cultivation of the pig gut microbiome towards novel bacterial diversity and tailored functional studies.</title>
        <authorList>
            <person name="Wylensek D."/>
            <person name="Hitch T.C.A."/>
            <person name="Clavel T."/>
        </authorList>
    </citation>
    <scope>NUCLEOTIDE SEQUENCE [LARGE SCALE GENOMIC DNA]</scope>
    <source>
        <strain evidence="2 3">LKV-178-WT-2G</strain>
    </source>
</reference>
<keyword evidence="1" id="KW-1133">Transmembrane helix</keyword>
<proteinExistence type="predicted"/>
<dbReference type="EMBL" id="VUMM01000010">
    <property type="protein sequence ID" value="MSS01676.1"/>
    <property type="molecule type" value="Genomic_DNA"/>
</dbReference>
<dbReference type="RefSeq" id="WP_154460214.1">
    <property type="nucleotide sequence ID" value="NZ_JBJEEW010000028.1"/>
</dbReference>
<evidence type="ECO:0000313" key="2">
    <source>
        <dbReference type="EMBL" id="MSS01676.1"/>
    </source>
</evidence>
<dbReference type="Pfam" id="PF07009">
    <property type="entry name" value="NusG_II"/>
    <property type="match status" value="1"/>
</dbReference>
<dbReference type="InterPro" id="IPR038690">
    <property type="entry name" value="NusG_2_sf"/>
</dbReference>
<organism evidence="2 3">
    <name type="scientific">Floccifex porci</name>
    <dbReference type="NCBI Taxonomy" id="2606629"/>
    <lineage>
        <taxon>Bacteria</taxon>
        <taxon>Bacillati</taxon>
        <taxon>Bacillota</taxon>
        <taxon>Erysipelotrichia</taxon>
        <taxon>Erysipelotrichales</taxon>
        <taxon>Erysipelotrichaceae</taxon>
        <taxon>Floccifex</taxon>
    </lineage>
</organism>
<dbReference type="Gene3D" id="2.60.320.10">
    <property type="entry name" value="N-utilization substance G protein NusG, insert domain"/>
    <property type="match status" value="1"/>
</dbReference>
<dbReference type="AlphaFoldDB" id="A0A7X2N3C0"/>
<evidence type="ECO:0000313" key="3">
    <source>
        <dbReference type="Proteomes" id="UP000470082"/>
    </source>
</evidence>
<dbReference type="CDD" id="cd09910">
    <property type="entry name" value="NGN-insert_like"/>
    <property type="match status" value="1"/>
</dbReference>
<keyword evidence="1" id="KW-0812">Transmembrane</keyword>
<dbReference type="Proteomes" id="UP000470082">
    <property type="component" value="Unassembled WGS sequence"/>
</dbReference>
<accession>A0A7X2N3C0</accession>
<feature type="transmembrane region" description="Helical" evidence="1">
    <location>
        <begin position="7"/>
        <end position="24"/>
    </location>
</feature>
<protein>
    <submittedName>
        <fullName evidence="2">NusG domain II-containing protein</fullName>
    </submittedName>
</protein>
<gene>
    <name evidence="2" type="ORF">FYJ50_06135</name>
</gene>